<sequence>MSTVSKSSEECPWLDHQPEATVPSSLPSFYRERQVFQLREDAYPA</sequence>
<name>B9KZT1_THERP</name>
<dbReference type="EMBL" id="CP001275">
    <property type="protein sequence ID" value="ACM05273.1"/>
    <property type="molecule type" value="Genomic_DNA"/>
</dbReference>
<keyword evidence="3" id="KW-1185">Reference proteome</keyword>
<dbReference type="HOGENOM" id="CLU_3206375_0_0_0"/>
<dbReference type="Proteomes" id="UP000000447">
    <property type="component" value="Chromosome"/>
</dbReference>
<reference evidence="2 3" key="1">
    <citation type="journal article" date="2009" name="PLoS ONE">
        <title>Complete genome sequence of the aerobic CO-oxidizing thermophile Thermomicrobium roseum.</title>
        <authorList>
            <person name="Wu D."/>
            <person name="Raymond J."/>
            <person name="Wu M."/>
            <person name="Chatterji S."/>
            <person name="Ren Q."/>
            <person name="Graham J.E."/>
            <person name="Bryant D.A."/>
            <person name="Robb F."/>
            <person name="Colman A."/>
            <person name="Tallon L.J."/>
            <person name="Badger J.H."/>
            <person name="Madupu R."/>
            <person name="Ward N.L."/>
            <person name="Eisen J.A."/>
        </authorList>
    </citation>
    <scope>NUCLEOTIDE SEQUENCE [LARGE SCALE GENOMIC DNA]</scope>
    <source>
        <strain evidence="3">ATCC 27502 / DSM 5159 / P-2</strain>
    </source>
</reference>
<dbReference type="KEGG" id="tro:trd_0925"/>
<evidence type="ECO:0000313" key="2">
    <source>
        <dbReference type="EMBL" id="ACM05273.1"/>
    </source>
</evidence>
<feature type="region of interest" description="Disordered" evidence="1">
    <location>
        <begin position="1"/>
        <end position="21"/>
    </location>
</feature>
<evidence type="ECO:0000256" key="1">
    <source>
        <dbReference type="SAM" id="MobiDB-lite"/>
    </source>
</evidence>
<dbReference type="STRING" id="309801.trd_0925"/>
<organism evidence="2 3">
    <name type="scientific">Thermomicrobium roseum (strain ATCC 27502 / DSM 5159 / P-2)</name>
    <dbReference type="NCBI Taxonomy" id="309801"/>
    <lineage>
        <taxon>Bacteria</taxon>
        <taxon>Pseudomonadati</taxon>
        <taxon>Thermomicrobiota</taxon>
        <taxon>Thermomicrobia</taxon>
        <taxon>Thermomicrobiales</taxon>
        <taxon>Thermomicrobiaceae</taxon>
        <taxon>Thermomicrobium</taxon>
    </lineage>
</organism>
<proteinExistence type="predicted"/>
<gene>
    <name evidence="2" type="ordered locus">trd_0925</name>
</gene>
<evidence type="ECO:0000313" key="3">
    <source>
        <dbReference type="Proteomes" id="UP000000447"/>
    </source>
</evidence>
<dbReference type="AlphaFoldDB" id="B9KZT1"/>
<protein>
    <submittedName>
        <fullName evidence="2">Uncharacterized protein</fullName>
    </submittedName>
</protein>
<accession>B9KZT1</accession>